<evidence type="ECO:0000313" key="1">
    <source>
        <dbReference type="EMBL" id="KAK1596911.1"/>
    </source>
</evidence>
<reference evidence="1" key="1">
    <citation type="submission" date="2021-06" db="EMBL/GenBank/DDBJ databases">
        <title>Comparative genomics, transcriptomics and evolutionary studies reveal genomic signatures of adaptation to plant cell wall in hemibiotrophic fungi.</title>
        <authorList>
            <consortium name="DOE Joint Genome Institute"/>
            <person name="Baroncelli R."/>
            <person name="Diaz J.F."/>
            <person name="Benocci T."/>
            <person name="Peng M."/>
            <person name="Battaglia E."/>
            <person name="Haridas S."/>
            <person name="Andreopoulos W."/>
            <person name="Labutti K."/>
            <person name="Pangilinan J."/>
            <person name="Floch G.L."/>
            <person name="Makela M.R."/>
            <person name="Henrissat B."/>
            <person name="Grigoriev I.V."/>
            <person name="Crouch J.A."/>
            <person name="De Vries R.P."/>
            <person name="Sukno S.A."/>
            <person name="Thon M.R."/>
        </authorList>
    </citation>
    <scope>NUCLEOTIDE SEQUENCE</scope>
    <source>
        <strain evidence="1">CBS 125086</strain>
    </source>
</reference>
<name>A0AAD8Q6Q6_9PEZI</name>
<keyword evidence="2" id="KW-1185">Reference proteome</keyword>
<dbReference type="RefSeq" id="XP_060417748.1">
    <property type="nucleotide sequence ID" value="XM_060552676.1"/>
</dbReference>
<dbReference type="GeneID" id="85436916"/>
<gene>
    <name evidence="1" type="ORF">LY79DRAFT_35477</name>
</gene>
<proteinExistence type="predicted"/>
<sequence>MTALIGRTPPLGGAGVLLISLGGGPSTFLSSSFVCSFDRFLTACPCAVSPWAGSESGRHTRLRLSAATARALLKRGPSDLSFVISRPPSSSRTRPNCRCWLCRQTDRQTHSQRGEELRQDFEHHSSVSSRGAFPRIRRCKDVSWSVRRVGQGRQPQKTLVNHVRIHAGWRNQPLMDQTDAVGLRAL</sequence>
<comment type="caution">
    <text evidence="1">The sequence shown here is derived from an EMBL/GenBank/DDBJ whole genome shotgun (WGS) entry which is preliminary data.</text>
</comment>
<dbReference type="AlphaFoldDB" id="A0AAD8Q6Q6"/>
<dbReference type="Proteomes" id="UP001230504">
    <property type="component" value="Unassembled WGS sequence"/>
</dbReference>
<dbReference type="EMBL" id="JAHLJV010000010">
    <property type="protein sequence ID" value="KAK1596911.1"/>
    <property type="molecule type" value="Genomic_DNA"/>
</dbReference>
<protein>
    <submittedName>
        <fullName evidence="1">Uncharacterized protein</fullName>
    </submittedName>
</protein>
<organism evidence="1 2">
    <name type="scientific">Colletotrichum navitas</name>
    <dbReference type="NCBI Taxonomy" id="681940"/>
    <lineage>
        <taxon>Eukaryota</taxon>
        <taxon>Fungi</taxon>
        <taxon>Dikarya</taxon>
        <taxon>Ascomycota</taxon>
        <taxon>Pezizomycotina</taxon>
        <taxon>Sordariomycetes</taxon>
        <taxon>Hypocreomycetidae</taxon>
        <taxon>Glomerellales</taxon>
        <taxon>Glomerellaceae</taxon>
        <taxon>Colletotrichum</taxon>
        <taxon>Colletotrichum graminicola species complex</taxon>
    </lineage>
</organism>
<evidence type="ECO:0000313" key="2">
    <source>
        <dbReference type="Proteomes" id="UP001230504"/>
    </source>
</evidence>
<accession>A0AAD8Q6Q6</accession>